<feature type="compositionally biased region" description="Acidic residues" evidence="8">
    <location>
        <begin position="491"/>
        <end position="516"/>
    </location>
</feature>
<evidence type="ECO:0000256" key="2">
    <source>
        <dbReference type="ARBA" id="ARBA00022741"/>
    </source>
</evidence>
<evidence type="ECO:0000256" key="6">
    <source>
        <dbReference type="PROSITE-ProRule" id="PRU00842"/>
    </source>
</evidence>
<feature type="compositionally biased region" description="Gly residues" evidence="8">
    <location>
        <begin position="349"/>
        <end position="371"/>
    </location>
</feature>
<evidence type="ECO:0000256" key="8">
    <source>
        <dbReference type="SAM" id="MobiDB-lite"/>
    </source>
</evidence>
<dbReference type="InterPro" id="IPR049630">
    <property type="entry name" value="DYDC-like_DD"/>
</dbReference>
<evidence type="ECO:0008006" key="13">
    <source>
        <dbReference type="Google" id="ProtNLM"/>
    </source>
</evidence>
<keyword evidence="12" id="KW-1185">Reference proteome</keyword>
<keyword evidence="5" id="KW-0040">ANK repeat</keyword>
<feature type="compositionally biased region" description="Acidic residues" evidence="8">
    <location>
        <begin position="773"/>
        <end position="783"/>
    </location>
</feature>
<feature type="compositionally biased region" description="Low complexity" evidence="8">
    <location>
        <begin position="726"/>
        <end position="745"/>
    </location>
</feature>
<dbReference type="InterPro" id="IPR036802">
    <property type="entry name" value="ATP-guanido_PTrfase_N_sf"/>
</dbReference>
<reference evidence="11" key="2">
    <citation type="submission" date="2025-05" db="UniProtKB">
        <authorList>
            <consortium name="EnsemblMetazoa"/>
        </authorList>
    </citation>
    <scope>IDENTIFICATION</scope>
    <source>
        <strain evidence="11">Foshan</strain>
    </source>
</reference>
<feature type="compositionally biased region" description="Basic and acidic residues" evidence="8">
    <location>
        <begin position="791"/>
        <end position="806"/>
    </location>
</feature>
<dbReference type="Gene3D" id="1.10.135.10">
    <property type="entry name" value="ATP:guanido phosphotransferase, N-terminal domain"/>
    <property type="match status" value="1"/>
</dbReference>
<evidence type="ECO:0000256" key="5">
    <source>
        <dbReference type="PROSITE-ProRule" id="PRU00023"/>
    </source>
</evidence>
<dbReference type="InterPro" id="IPR014746">
    <property type="entry name" value="Gln_synth/guanido_kin_cat_dom"/>
</dbReference>
<proteinExistence type="inferred from homology"/>
<feature type="compositionally biased region" description="Polar residues" evidence="8">
    <location>
        <begin position="808"/>
        <end position="833"/>
    </location>
</feature>
<evidence type="ECO:0000256" key="3">
    <source>
        <dbReference type="ARBA" id="ARBA00022777"/>
    </source>
</evidence>
<feature type="compositionally biased region" description="Polar residues" evidence="8">
    <location>
        <begin position="667"/>
        <end position="707"/>
    </location>
</feature>
<dbReference type="PROSITE" id="PS51510">
    <property type="entry name" value="PHOSPHAGEN_KINASE_C"/>
    <property type="match status" value="1"/>
</dbReference>
<dbReference type="GeneID" id="109419096"/>
<sequence length="1955" mass="215609">MVVPKIAPAPIQPTKMAPPGPPRERRRKTHGLYFHSSPPKVLQMNNQNVQRDNDSRIKDGLVIKPSNIRIWLHQKHLAKLAKVIWAGQGMRLRTETSHHPKMKRFLECVPHVMGVIKDIHQAVVDNDLDTLKERTVSPTPRIVLTSKDANGLTPLHKAAGLAHTQIVEYILSIWPSLSSDEDHTGKTPLHWAASAKNNARSFNLLVQAGADEAALDHRDKAAEYYKNRPNEIDRSLLTVIPEAPRISQQGFPAFFDWTMFTLDEDTDDSNGSQTRMKPFLSQNNLLDNDVNNYNSVSKSKSVHNLTNGTLTDLPNDESESETKNKEGSAAAEELDEDPEANQQESTGGDDVGGGDGGGGGESEDVNGGGPDGSNEADPEGEVLDVEENRTSEDTNQTTESESVAVDEAPAADVAAGADDDNDENQDDAGEIEESENGPEEAEDTGDGTNDEEKPQGVDQEEDEELNKAETEGKDPANENEVNENEVPVSDTMDDGENEENVEVEGDAESVVEEEKDAVDLNNDENSKENEEMQVAGELTNDSLESNPSKENEDSEEIDQDSLNKPEEDVAEPPAEGDQNDTVENDNVSRKSVTSRQSSAMSQIENGRTSRSTTATRDVSAKTIEADENGNASDVKSRQSSAQSERISEAIINEASLSRPISGLNGVDNGSTNNSAKSTASRRVSAKSTSAVSNKTKSAASNHDGNNNEFDEETNGNDTEQTASRPSTTASRNEQSSSSRTQSSSTVRNASATSVIERRQSAKSAASQKIRAADDEEEEGDSNDDSNQADVEIVHYKNGDEAGRDEIDQSNGQPQPSTANGNGDENGTQNNNENEAPVEESPVDSETTAQRKTSAQADPDAGNATEEASTVNVENDEEQEKVESPSPALEIKGTVEGEPDGGQLHSARPSGNSDSFNGQSIQDTIDSGDMEQLAVIVLNGEGDKLLGRNSNQPEIQAFLDNVPSYMNKIRRVHVAAREGSLRDLQSALDRRKFATAKDSISPHGATPLHVATIFGHSGIVRYLAGRFPETTSATDNNGRTPLHYAATLKDNGHFYNLLTHLGANPKLEDNSNHSAEFYLDHEKTKDLLSHRQLLQDYGAEEDLADSMLSDQVPDDQHSARRELDDVDTLTTLERCFKIIHEPVDELMKSVRLPTNSVPGSASSLRILITSYLARFMKRSVFDKIKKRQTKLDHNLFDVIWPAMKKATKEKKIDEDLNVGIVIPDYDVFVVFQEFLVPLIKDMHCMDLQQEFFPHPQMQFFPQYILEESPNQHGESNGSVLRENPSDVHLNLDTSGKFITGVVIECARNLDDFDFPLNLSIAQLEKAERILTSKILSMTFAAAIGEEELGTYYTMNEILENPSEIRTILATSGLLIPMLDHNDPYQTAESIALNGRFWPYGRGVYVSHKQDLVAWINAQEHLRVLCCTSSKNPADIGSAYSKIGRAMTYLEDKILFKHSYFLGYLVSRPSFLGTGLKLTLFLDLPHLRKERENLRHLCVVRGLHLLTSDDQSTVRMSNMRSLSQTEWQIFQDYTGAVTNIVALEKELSMSNSLHIAATLLKIFQLSDPQVEIPLFRTEEGRYLATSLGDPLIKGLTEVANKRPADPITYLATYLYNFANQNRTKNSASSQTITEPGKNDSNNNSIEGVVKEDSDKELEGSANTVQIALLAQAVSNEDARAPESPAMAERLEDQAPPSPDSGESTPFMDNRDEHGQSMLHFACARSHGKNAIIQLIEESGTSITYRDELYRTARDVSLQATQPDNAREIDRYVLGLAARGDLDALTGMLLDGYDHLVDVAGTDGTTIVQVASTRGHREVVRFLEGIRQLEENREKLLSAIREKDLVKVKEITQQLDGAKLARTKNYYGRCSLHVAVLMENEEIVEYLATHFRPTLKIGDNLERTPLHYAMGISNVEAISRILIKNGAKRVLKDLKGRQPSYYFMNKADILRLQEEERE</sequence>
<keyword evidence="4 7" id="KW-0067">ATP-binding</keyword>
<feature type="compositionally biased region" description="Polar residues" evidence="8">
    <location>
        <begin position="908"/>
        <end position="922"/>
    </location>
</feature>
<feature type="compositionally biased region" description="Polar residues" evidence="8">
    <location>
        <begin position="843"/>
        <end position="855"/>
    </location>
</feature>
<dbReference type="Gene3D" id="1.25.40.20">
    <property type="entry name" value="Ankyrin repeat-containing domain"/>
    <property type="match status" value="4"/>
</dbReference>
<comment type="similarity">
    <text evidence="6">Belongs to the ATP:guanido phosphotransferase family.</text>
</comment>
<dbReference type="SMART" id="SM00248">
    <property type="entry name" value="ANK"/>
    <property type="match status" value="8"/>
</dbReference>
<feature type="compositionally biased region" description="Acidic residues" evidence="8">
    <location>
        <begin position="417"/>
        <end position="449"/>
    </location>
</feature>
<evidence type="ECO:0000313" key="11">
    <source>
        <dbReference type="EnsemblMetazoa" id="AALFPA23_025312.P37763"/>
    </source>
</evidence>
<feature type="repeat" description="ANK" evidence="5">
    <location>
        <begin position="184"/>
        <end position="217"/>
    </location>
</feature>
<feature type="repeat" description="ANK" evidence="5">
    <location>
        <begin position="1711"/>
        <end position="1745"/>
    </location>
</feature>
<dbReference type="PROSITE" id="PS50088">
    <property type="entry name" value="ANK_REPEAT"/>
    <property type="match status" value="6"/>
</dbReference>
<evidence type="ECO:0000256" key="4">
    <source>
        <dbReference type="ARBA" id="ARBA00022840"/>
    </source>
</evidence>
<dbReference type="SUPFAM" id="SSF48403">
    <property type="entry name" value="Ankyrin repeat"/>
    <property type="match status" value="3"/>
</dbReference>
<feature type="repeat" description="ANK" evidence="5">
    <location>
        <begin position="1002"/>
        <end position="1022"/>
    </location>
</feature>
<dbReference type="SUPFAM" id="SSF48034">
    <property type="entry name" value="Guanido kinase N-terminal domain"/>
    <property type="match status" value="1"/>
</dbReference>
<feature type="repeat" description="ANK" evidence="5">
    <location>
        <begin position="150"/>
        <end position="182"/>
    </location>
</feature>
<feature type="region of interest" description="Disordered" evidence="8">
    <location>
        <begin position="1673"/>
        <end position="1709"/>
    </location>
</feature>
<dbReference type="Gene3D" id="1.20.890.10">
    <property type="entry name" value="cAMP-dependent protein kinase regulatory subunit, dimerization-anchoring domain"/>
    <property type="match status" value="1"/>
</dbReference>
<feature type="compositionally biased region" description="Polar residues" evidence="8">
    <location>
        <begin position="629"/>
        <end position="644"/>
    </location>
</feature>
<feature type="compositionally biased region" description="Polar residues" evidence="8">
    <location>
        <begin position="584"/>
        <end position="616"/>
    </location>
</feature>
<evidence type="ECO:0000259" key="9">
    <source>
        <dbReference type="PROSITE" id="PS51509"/>
    </source>
</evidence>
<evidence type="ECO:0000256" key="7">
    <source>
        <dbReference type="PROSITE-ProRule" id="PRU00843"/>
    </source>
</evidence>
<feature type="compositionally biased region" description="Polar residues" evidence="8">
    <location>
        <begin position="539"/>
        <end position="548"/>
    </location>
</feature>
<organism evidence="11 12">
    <name type="scientific">Aedes albopictus</name>
    <name type="common">Asian tiger mosquito</name>
    <name type="synonym">Stegomyia albopicta</name>
    <dbReference type="NCBI Taxonomy" id="7160"/>
    <lineage>
        <taxon>Eukaryota</taxon>
        <taxon>Metazoa</taxon>
        <taxon>Ecdysozoa</taxon>
        <taxon>Arthropoda</taxon>
        <taxon>Hexapoda</taxon>
        <taxon>Insecta</taxon>
        <taxon>Pterygota</taxon>
        <taxon>Neoptera</taxon>
        <taxon>Endopterygota</taxon>
        <taxon>Diptera</taxon>
        <taxon>Nematocera</taxon>
        <taxon>Culicoidea</taxon>
        <taxon>Culicidae</taxon>
        <taxon>Culicinae</taxon>
        <taxon>Aedini</taxon>
        <taxon>Aedes</taxon>
        <taxon>Stegomyia</taxon>
    </lineage>
</organism>
<feature type="compositionally biased region" description="Low complexity" evidence="8">
    <location>
        <begin position="405"/>
        <end position="416"/>
    </location>
</feature>
<feature type="repeat" description="ANK" evidence="5">
    <location>
        <begin position="1898"/>
        <end position="1931"/>
    </location>
</feature>
<feature type="binding site" evidence="7">
    <location>
        <position position="1421"/>
    </location>
    <ligand>
        <name>ATP</name>
        <dbReference type="ChEBI" id="CHEBI:30616"/>
    </ligand>
</feature>
<name>A0ABM2A7Z1_AEDAL</name>
<dbReference type="SUPFAM" id="SSF55931">
    <property type="entry name" value="Glutamine synthetase/guanido kinase"/>
    <property type="match status" value="1"/>
</dbReference>
<dbReference type="InterPro" id="IPR022414">
    <property type="entry name" value="ATP-guanido_PTrfase_cat"/>
</dbReference>
<dbReference type="PROSITE" id="PS51509">
    <property type="entry name" value="PHOSPHAGEN_KINASE_N"/>
    <property type="match status" value="1"/>
</dbReference>
<dbReference type="RefSeq" id="XP_062706841.1">
    <property type="nucleotide sequence ID" value="XM_062850857.1"/>
</dbReference>
<feature type="repeat" description="ANK" evidence="5">
    <location>
        <begin position="1036"/>
        <end position="1069"/>
    </location>
</feature>
<evidence type="ECO:0000313" key="12">
    <source>
        <dbReference type="Proteomes" id="UP000069940"/>
    </source>
</evidence>
<dbReference type="InterPro" id="IPR022413">
    <property type="entry name" value="ATP-guanido_PTrfase_N"/>
</dbReference>
<dbReference type="CDD" id="cd22966">
    <property type="entry name" value="DD_DYDC-like"/>
    <property type="match status" value="1"/>
</dbReference>
<feature type="compositionally biased region" description="Polar residues" evidence="8">
    <location>
        <begin position="715"/>
        <end position="725"/>
    </location>
</feature>
<dbReference type="InterPro" id="IPR002110">
    <property type="entry name" value="Ankyrin_rpt"/>
</dbReference>
<accession>A0ABM2A7Z1</accession>
<dbReference type="Gene3D" id="3.30.590.10">
    <property type="entry name" value="Glutamine synthetase/guanido kinase, catalytic domain"/>
    <property type="match status" value="1"/>
</dbReference>
<protein>
    <recommendedName>
        <fullName evidence="13">Arginine kinase</fullName>
    </recommendedName>
</protein>
<evidence type="ECO:0000259" key="10">
    <source>
        <dbReference type="PROSITE" id="PS51510"/>
    </source>
</evidence>
<dbReference type="InterPro" id="IPR036770">
    <property type="entry name" value="Ankyrin_rpt-contain_sf"/>
</dbReference>
<feature type="binding site" evidence="7">
    <location>
        <begin position="1299"/>
        <end position="1303"/>
    </location>
    <ligand>
        <name>ATP</name>
        <dbReference type="ChEBI" id="CHEBI:30616"/>
    </ligand>
</feature>
<feature type="compositionally biased region" description="Basic and acidic residues" evidence="8">
    <location>
        <begin position="465"/>
        <end position="476"/>
    </location>
</feature>
<feature type="compositionally biased region" description="Polar residues" evidence="8">
    <location>
        <begin position="1622"/>
        <end position="1643"/>
    </location>
</feature>
<keyword evidence="3 7" id="KW-0418">Kinase</keyword>
<feature type="binding site" evidence="7">
    <location>
        <begin position="1475"/>
        <end position="1479"/>
    </location>
    <ligand>
        <name>ATP</name>
        <dbReference type="ChEBI" id="CHEBI:30616"/>
    </ligand>
</feature>
<feature type="binding site" evidence="7">
    <location>
        <begin position="1499"/>
        <end position="1504"/>
    </location>
    <ligand>
        <name>ATP</name>
        <dbReference type="ChEBI" id="CHEBI:30616"/>
    </ligand>
</feature>
<feature type="domain" description="Phosphagen kinase N-terminal" evidence="9">
    <location>
        <begin position="1148"/>
        <end position="1243"/>
    </location>
</feature>
<dbReference type="Pfam" id="PF12796">
    <property type="entry name" value="Ank_2"/>
    <property type="match status" value="2"/>
</dbReference>
<feature type="region of interest" description="Disordered" evidence="8">
    <location>
        <begin position="266"/>
        <end position="922"/>
    </location>
</feature>
<feature type="region of interest" description="Disordered" evidence="8">
    <location>
        <begin position="1622"/>
        <end position="1644"/>
    </location>
</feature>
<comment type="caution">
    <text evidence="7">Lacks conserved residue(s) required for the propagation of feature annotation.</text>
</comment>
<dbReference type="PANTHER" id="PTHR24172:SF4">
    <property type="entry name" value="ANK_REP_REGION DOMAIN-CONTAINING PROTEIN"/>
    <property type="match status" value="1"/>
</dbReference>
<dbReference type="InterPro" id="IPR007858">
    <property type="entry name" value="Dpy-30_motif"/>
</dbReference>
<feature type="region of interest" description="Disordered" evidence="8">
    <location>
        <begin position="1"/>
        <end position="27"/>
    </location>
</feature>
<keyword evidence="1 7" id="KW-0808">Transferase</keyword>
<keyword evidence="2 7" id="KW-0547">Nucleotide-binding</keyword>
<dbReference type="Pfam" id="PF00217">
    <property type="entry name" value="ATP-gua_Ptrans"/>
    <property type="match status" value="1"/>
</dbReference>
<dbReference type="EnsemblMetazoa" id="AALFPA23_025312.R37763">
    <property type="protein sequence ID" value="AALFPA23_025312.P37763"/>
    <property type="gene ID" value="AALFPA23_025312"/>
</dbReference>
<feature type="compositionally biased region" description="Low complexity" evidence="8">
    <location>
        <begin position="280"/>
        <end position="305"/>
    </location>
</feature>
<dbReference type="Proteomes" id="UP000069940">
    <property type="component" value="Unassembled WGS sequence"/>
</dbReference>
<feature type="compositionally biased region" description="Acidic residues" evidence="8">
    <location>
        <begin position="374"/>
        <end position="385"/>
    </location>
</feature>
<dbReference type="Pfam" id="PF02807">
    <property type="entry name" value="ATP-gua_PtransN"/>
    <property type="match status" value="1"/>
</dbReference>
<feature type="domain" description="Phosphagen kinase C-terminal" evidence="10">
    <location>
        <begin position="1296"/>
        <end position="1545"/>
    </location>
</feature>
<dbReference type="PROSITE" id="PS50297">
    <property type="entry name" value="ANK_REP_REGION"/>
    <property type="match status" value="5"/>
</dbReference>
<evidence type="ECO:0000256" key="1">
    <source>
        <dbReference type="ARBA" id="ARBA00022679"/>
    </source>
</evidence>
<dbReference type="PANTHER" id="PTHR24172">
    <property type="entry name" value="ANK_REP_REGION DOMAIN-CONTAINING PROTEIN"/>
    <property type="match status" value="1"/>
</dbReference>
<reference evidence="12" key="1">
    <citation type="journal article" date="2015" name="Proc. Natl. Acad. Sci. U.S.A.">
        <title>Genome sequence of the Asian Tiger mosquito, Aedes albopictus, reveals insights into its biology, genetics, and evolution.</title>
        <authorList>
            <person name="Chen X.G."/>
            <person name="Jiang X."/>
            <person name="Gu J."/>
            <person name="Xu M."/>
            <person name="Wu Y."/>
            <person name="Deng Y."/>
            <person name="Zhang C."/>
            <person name="Bonizzoni M."/>
            <person name="Dermauw W."/>
            <person name="Vontas J."/>
            <person name="Armbruster P."/>
            <person name="Huang X."/>
            <person name="Yang Y."/>
            <person name="Zhang H."/>
            <person name="He W."/>
            <person name="Peng H."/>
            <person name="Liu Y."/>
            <person name="Wu K."/>
            <person name="Chen J."/>
            <person name="Lirakis M."/>
            <person name="Topalis P."/>
            <person name="Van Leeuwen T."/>
            <person name="Hall A.B."/>
            <person name="Jiang X."/>
            <person name="Thorpe C."/>
            <person name="Mueller R.L."/>
            <person name="Sun C."/>
            <person name="Waterhouse R.M."/>
            <person name="Yan G."/>
            <person name="Tu Z.J."/>
            <person name="Fang X."/>
            <person name="James A.A."/>
        </authorList>
    </citation>
    <scope>NUCLEOTIDE SEQUENCE [LARGE SCALE GENOMIC DNA]</scope>
    <source>
        <strain evidence="12">Foshan</strain>
    </source>
</reference>
<dbReference type="Pfam" id="PF05186">
    <property type="entry name" value="Dpy-30"/>
    <property type="match status" value="1"/>
</dbReference>